<dbReference type="Pfam" id="PF22042">
    <property type="entry name" value="EF-G_D2"/>
    <property type="match status" value="1"/>
</dbReference>
<dbReference type="InterPro" id="IPR020568">
    <property type="entry name" value="Ribosomal_Su5_D2-typ_SF"/>
</dbReference>
<dbReference type="InterPro" id="IPR035647">
    <property type="entry name" value="EFG_III/V"/>
</dbReference>
<gene>
    <name evidence="4" type="primary">fus</name>
    <name evidence="4" type="ORF">EUAN_06350</name>
</gene>
<keyword evidence="2" id="KW-0342">GTP-binding</keyword>
<dbReference type="EMBL" id="MKIE01000002">
    <property type="protein sequence ID" value="OHW62851.1"/>
    <property type="molecule type" value="Genomic_DNA"/>
</dbReference>
<dbReference type="Gene3D" id="3.30.70.240">
    <property type="match status" value="1"/>
</dbReference>
<dbReference type="Gene3D" id="3.30.230.10">
    <property type="match status" value="1"/>
</dbReference>
<dbReference type="AlphaFoldDB" id="A0A1S1V8A8"/>
<feature type="domain" description="Tr-type G" evidence="3">
    <location>
        <begin position="7"/>
        <end position="267"/>
    </location>
</feature>
<dbReference type="RefSeq" id="WP_071061616.1">
    <property type="nucleotide sequence ID" value="NZ_MKIE01000002.1"/>
</dbReference>
<dbReference type="Gene3D" id="3.40.50.300">
    <property type="entry name" value="P-loop containing nucleotide triphosphate hydrolases"/>
    <property type="match status" value="1"/>
</dbReference>
<dbReference type="Pfam" id="PF00009">
    <property type="entry name" value="GTP_EFTU"/>
    <property type="match status" value="1"/>
</dbReference>
<dbReference type="InterPro" id="IPR009000">
    <property type="entry name" value="Transl_B-barrel_sf"/>
</dbReference>
<dbReference type="SUPFAM" id="SSF54980">
    <property type="entry name" value="EF-G C-terminal domain-like"/>
    <property type="match status" value="2"/>
</dbReference>
<comment type="caution">
    <text evidence="4">The sequence shown here is derived from an EMBL/GenBank/DDBJ whole genome shotgun (WGS) entry which is preliminary data.</text>
</comment>
<dbReference type="OrthoDB" id="9804431at2"/>
<dbReference type="CDD" id="cd03713">
    <property type="entry name" value="EFG_mtEFG_C"/>
    <property type="match status" value="1"/>
</dbReference>
<dbReference type="Gene3D" id="3.30.70.870">
    <property type="entry name" value="Elongation Factor G (Translational Gtpase), domain 3"/>
    <property type="match status" value="1"/>
</dbReference>
<evidence type="ECO:0000313" key="5">
    <source>
        <dbReference type="Proteomes" id="UP000180254"/>
    </source>
</evidence>
<dbReference type="InterPro" id="IPR041095">
    <property type="entry name" value="EFG_II"/>
</dbReference>
<keyword evidence="1" id="KW-0547">Nucleotide-binding</keyword>
<dbReference type="Gene3D" id="2.40.30.10">
    <property type="entry name" value="Translation factors"/>
    <property type="match status" value="1"/>
</dbReference>
<dbReference type="GO" id="GO:0003746">
    <property type="term" value="F:translation elongation factor activity"/>
    <property type="evidence" value="ECO:0007669"/>
    <property type="project" value="UniProtKB-KW"/>
</dbReference>
<dbReference type="Proteomes" id="UP000180254">
    <property type="component" value="Unassembled WGS sequence"/>
</dbReference>
<dbReference type="NCBIfam" id="NF009381">
    <property type="entry name" value="PRK12740.1-5"/>
    <property type="match status" value="1"/>
</dbReference>
<keyword evidence="4" id="KW-0648">Protein biosynthesis</keyword>
<name>A0A1S1V8A8_9FIRM</name>
<dbReference type="InterPro" id="IPR014721">
    <property type="entry name" value="Ribsml_uS5_D2-typ_fold_subgr"/>
</dbReference>
<dbReference type="Pfam" id="PF14492">
    <property type="entry name" value="EFG_III"/>
    <property type="match status" value="1"/>
</dbReference>
<dbReference type="GO" id="GO:0003924">
    <property type="term" value="F:GTPase activity"/>
    <property type="evidence" value="ECO:0007669"/>
    <property type="project" value="InterPro"/>
</dbReference>
<dbReference type="GO" id="GO:0005525">
    <property type="term" value="F:GTP binding"/>
    <property type="evidence" value="ECO:0007669"/>
    <property type="project" value="UniProtKB-KW"/>
</dbReference>
<dbReference type="SMART" id="SM00889">
    <property type="entry name" value="EFG_IV"/>
    <property type="match status" value="1"/>
</dbReference>
<sequence>MRKYESSEIRNIALLGHSGSGKSRLCQAILYNSGKGGKLNMENVPSITSDINLFSVEWKDHKYNFIDTPGYLDFYGEAMAGVSVSSGAVVIVDGTSEIEAGTDRALELTDKYNIPKIIFVNKIDSEKADYYKILSQLRERYGKKIAPFHVPIGSEEEFKGYVNVVEDFAREYNPTEGRCYTVEVPADMGDEISSVKEMLMESVAETDESLLEKYFSGESFSRDEVHMGLRNAVISGEVIPVLCGASLKNIGVHTLMWLAKDYFPSPVESVSSGSDVFSGHVFKTYSDKFQEKISLVKIESGELSKGSEFYNARTGDKEKCGSVMTYAQDVLSDIEGAGEGDIVALVKCDSLKTGDTISSDKNAQPVSKLEFPKAQLFAAIEPKSQFDEDKISEGLRRLSEENPSLSWERSSETGQLVLGVQGEMHLDSVVKKLSEQFGISVSRKKLDIPYKETISGSADIHYKHKKQSGGHGQYGDVKMIFGPSDKQFEFEAEITGGAIPKQYIPSVEQGVIDSMGNGVLGGYPVINIKAKLYDGSYHNVDSSEMAFRLAANQAFKEALKEAGAKLLEPVMSVKLYVPEDSTGDVMGDVSKKRGQVLGIEPIEDSKLQLILAEIPQSEAVEYSIDLRTLANGRGHLEMSHLRYQEVPEKMAEEIMSAKK</sequence>
<dbReference type="InterPro" id="IPR000640">
    <property type="entry name" value="EFG_V-like"/>
</dbReference>
<dbReference type="InterPro" id="IPR005517">
    <property type="entry name" value="Transl_elong_EFG/EF2_IV"/>
</dbReference>
<keyword evidence="5" id="KW-1185">Reference proteome</keyword>
<accession>A0A1S1V8A8</accession>
<dbReference type="InterPro" id="IPR027417">
    <property type="entry name" value="P-loop_NTPase"/>
</dbReference>
<dbReference type="Pfam" id="PF03764">
    <property type="entry name" value="EFG_IV"/>
    <property type="match status" value="1"/>
</dbReference>
<dbReference type="CDD" id="cd01434">
    <property type="entry name" value="EFG_mtEFG1_IV"/>
    <property type="match status" value="1"/>
</dbReference>
<evidence type="ECO:0000313" key="4">
    <source>
        <dbReference type="EMBL" id="OHW62851.1"/>
    </source>
</evidence>
<reference evidence="4 5" key="1">
    <citation type="submission" date="2016-09" db="EMBL/GenBank/DDBJ databases">
        <title>Genome sequence of Eubacterium angustum.</title>
        <authorList>
            <person name="Poehlein A."/>
            <person name="Daniel R."/>
        </authorList>
    </citation>
    <scope>NUCLEOTIDE SEQUENCE [LARGE SCALE GENOMIC DNA]</scope>
    <source>
        <strain evidence="4 5">DSM 1989</strain>
    </source>
</reference>
<proteinExistence type="predicted"/>
<dbReference type="PROSITE" id="PS51722">
    <property type="entry name" value="G_TR_2"/>
    <property type="match status" value="1"/>
</dbReference>
<organism evidence="4 5">
    <name type="scientific">Andreesenia angusta</name>
    <dbReference type="NCBI Taxonomy" id="39480"/>
    <lineage>
        <taxon>Bacteria</taxon>
        <taxon>Bacillati</taxon>
        <taxon>Bacillota</taxon>
        <taxon>Tissierellia</taxon>
        <taxon>Tissierellales</taxon>
        <taxon>Gottschalkiaceae</taxon>
        <taxon>Andreesenia</taxon>
    </lineage>
</organism>
<dbReference type="InterPro" id="IPR005225">
    <property type="entry name" value="Small_GTP-bd"/>
</dbReference>
<protein>
    <submittedName>
        <fullName evidence="4">Elongation factor G</fullName>
    </submittedName>
</protein>
<evidence type="ECO:0000256" key="2">
    <source>
        <dbReference type="ARBA" id="ARBA00023134"/>
    </source>
</evidence>
<dbReference type="PANTHER" id="PTHR43261">
    <property type="entry name" value="TRANSLATION ELONGATION FACTOR G-RELATED"/>
    <property type="match status" value="1"/>
</dbReference>
<dbReference type="InterPro" id="IPR053905">
    <property type="entry name" value="EF-G-like_DII"/>
</dbReference>
<dbReference type="SUPFAM" id="SSF54211">
    <property type="entry name" value="Ribosomal protein S5 domain 2-like"/>
    <property type="match status" value="1"/>
</dbReference>
<dbReference type="SMART" id="SM00838">
    <property type="entry name" value="EFG_C"/>
    <property type="match status" value="1"/>
</dbReference>
<dbReference type="InterPro" id="IPR000795">
    <property type="entry name" value="T_Tr_GTP-bd_dom"/>
</dbReference>
<dbReference type="STRING" id="39480.EUAN_06350"/>
<dbReference type="FunFam" id="3.30.70.240:FF:000001">
    <property type="entry name" value="Elongation factor G"/>
    <property type="match status" value="1"/>
</dbReference>
<dbReference type="InterPro" id="IPR047872">
    <property type="entry name" value="EFG_IV"/>
</dbReference>
<evidence type="ECO:0000259" key="3">
    <source>
        <dbReference type="PROSITE" id="PS51722"/>
    </source>
</evidence>
<dbReference type="Pfam" id="PF00679">
    <property type="entry name" value="EFG_C"/>
    <property type="match status" value="1"/>
</dbReference>
<evidence type="ECO:0000256" key="1">
    <source>
        <dbReference type="ARBA" id="ARBA00022741"/>
    </source>
</evidence>
<dbReference type="SUPFAM" id="SSF52540">
    <property type="entry name" value="P-loop containing nucleoside triphosphate hydrolases"/>
    <property type="match status" value="1"/>
</dbReference>
<keyword evidence="4" id="KW-0251">Elongation factor</keyword>
<dbReference type="FunFam" id="3.30.230.10:FF:000003">
    <property type="entry name" value="Elongation factor G"/>
    <property type="match status" value="1"/>
</dbReference>
<dbReference type="InterPro" id="IPR035649">
    <property type="entry name" value="EFG_V"/>
</dbReference>
<dbReference type="GO" id="GO:0032790">
    <property type="term" value="P:ribosome disassembly"/>
    <property type="evidence" value="ECO:0007669"/>
    <property type="project" value="TreeGrafter"/>
</dbReference>
<dbReference type="PRINTS" id="PR00315">
    <property type="entry name" value="ELONGATNFCT"/>
</dbReference>
<dbReference type="NCBIfam" id="TIGR00231">
    <property type="entry name" value="small_GTP"/>
    <property type="match status" value="1"/>
</dbReference>
<dbReference type="SUPFAM" id="SSF50447">
    <property type="entry name" value="Translation proteins"/>
    <property type="match status" value="1"/>
</dbReference>
<dbReference type="PANTHER" id="PTHR43261:SF6">
    <property type="entry name" value="ELONGATION FACTOR G-LIKE PROTEIN"/>
    <property type="match status" value="1"/>
</dbReference>